<dbReference type="PRINTS" id="PR00344">
    <property type="entry name" value="BCTRLSENSOR"/>
</dbReference>
<dbReference type="Gene3D" id="3.30.565.10">
    <property type="entry name" value="Histidine kinase-like ATPase, C-terminal domain"/>
    <property type="match status" value="1"/>
</dbReference>
<dbReference type="EMBL" id="WITC01000032">
    <property type="protein sequence ID" value="MQX14569.1"/>
    <property type="molecule type" value="Genomic_DNA"/>
</dbReference>
<dbReference type="InterPro" id="IPR036890">
    <property type="entry name" value="HATPase_C_sf"/>
</dbReference>
<proteinExistence type="predicted"/>
<gene>
    <name evidence="4" type="ORF">GHK62_07255</name>
</gene>
<dbReference type="GO" id="GO:0004673">
    <property type="term" value="F:protein histidine kinase activity"/>
    <property type="evidence" value="ECO:0007669"/>
    <property type="project" value="UniProtKB-EC"/>
</dbReference>
<dbReference type="InterPro" id="IPR003594">
    <property type="entry name" value="HATPase_dom"/>
</dbReference>
<comment type="catalytic activity">
    <reaction evidence="1">
        <text>ATP + protein L-histidine = ADP + protein N-phospho-L-histidine.</text>
        <dbReference type="EC" id="2.7.13.3"/>
    </reaction>
</comment>
<name>A0A6N7LBK0_SINTE</name>
<comment type="caution">
    <text evidence="4">The sequence shown here is derived from an EMBL/GenBank/DDBJ whole genome shotgun (WGS) entry which is preliminary data.</text>
</comment>
<evidence type="ECO:0000259" key="3">
    <source>
        <dbReference type="Pfam" id="PF02518"/>
    </source>
</evidence>
<evidence type="ECO:0000256" key="2">
    <source>
        <dbReference type="ARBA" id="ARBA00012438"/>
    </source>
</evidence>
<dbReference type="RefSeq" id="WP_153437649.1">
    <property type="nucleotide sequence ID" value="NZ_JACIGA010000015.1"/>
</dbReference>
<dbReference type="OrthoDB" id="9815202at2"/>
<protein>
    <recommendedName>
        <fullName evidence="2">histidine kinase</fullName>
        <ecNumber evidence="2">2.7.13.3</ecNumber>
    </recommendedName>
</protein>
<dbReference type="EC" id="2.7.13.3" evidence="2"/>
<dbReference type="SUPFAM" id="SSF55874">
    <property type="entry name" value="ATPase domain of HSP90 chaperone/DNA topoisomerase II/histidine kinase"/>
    <property type="match status" value="1"/>
</dbReference>
<reference evidence="4 5" key="1">
    <citation type="journal article" date="2013" name="Genome Biol.">
        <title>Comparative genomics of the core and accessory genomes of 48 Sinorhizobium strains comprising five genospecies.</title>
        <authorList>
            <person name="Sugawara M."/>
            <person name="Epstein B."/>
            <person name="Badgley B.D."/>
            <person name="Unno T."/>
            <person name="Xu L."/>
            <person name="Reese J."/>
            <person name="Gyaneshwar P."/>
            <person name="Denny R."/>
            <person name="Mudge J."/>
            <person name="Bharti A.K."/>
            <person name="Farmer A.D."/>
            <person name="May G.D."/>
            <person name="Woodward J.E."/>
            <person name="Medigue C."/>
            <person name="Vallenet D."/>
            <person name="Lajus A."/>
            <person name="Rouy Z."/>
            <person name="Martinez-Vaz B."/>
            <person name="Tiffin P."/>
            <person name="Young N.D."/>
            <person name="Sadowsky M.J."/>
        </authorList>
    </citation>
    <scope>NUCLEOTIDE SEQUENCE [LARGE SCALE GENOMIC DNA]</scope>
    <source>
        <strain evidence="4 5">USDA4894</strain>
    </source>
</reference>
<evidence type="ECO:0000313" key="5">
    <source>
        <dbReference type="Proteomes" id="UP000439983"/>
    </source>
</evidence>
<dbReference type="AlphaFoldDB" id="A0A6N7LBK0"/>
<dbReference type="InterPro" id="IPR004358">
    <property type="entry name" value="Sig_transdc_His_kin-like_C"/>
</dbReference>
<organism evidence="4 5">
    <name type="scientific">Sinorhizobium terangae</name>
    <dbReference type="NCBI Taxonomy" id="110322"/>
    <lineage>
        <taxon>Bacteria</taxon>
        <taxon>Pseudomonadati</taxon>
        <taxon>Pseudomonadota</taxon>
        <taxon>Alphaproteobacteria</taxon>
        <taxon>Hyphomicrobiales</taxon>
        <taxon>Rhizobiaceae</taxon>
        <taxon>Sinorhizobium/Ensifer group</taxon>
        <taxon>Sinorhizobium</taxon>
    </lineage>
</organism>
<sequence>MNLIRDGIEVMDAVVDGACAPDTLPDATRAEVPDAGISFKGAERAFEPYFATRQQEIGMGLSICRSTIDSHGGRLWMADDEAGEAA</sequence>
<feature type="domain" description="Histidine kinase/HSP90-like ATPase" evidence="3">
    <location>
        <begin position="27"/>
        <end position="81"/>
    </location>
</feature>
<evidence type="ECO:0000256" key="1">
    <source>
        <dbReference type="ARBA" id="ARBA00000085"/>
    </source>
</evidence>
<accession>A0A6N7LBK0</accession>
<keyword evidence="5" id="KW-1185">Reference proteome</keyword>
<dbReference type="Pfam" id="PF02518">
    <property type="entry name" value="HATPase_c"/>
    <property type="match status" value="1"/>
</dbReference>
<evidence type="ECO:0000313" key="4">
    <source>
        <dbReference type="EMBL" id="MQX14569.1"/>
    </source>
</evidence>
<dbReference type="Proteomes" id="UP000439983">
    <property type="component" value="Unassembled WGS sequence"/>
</dbReference>